<dbReference type="EMBL" id="SWFS01000346">
    <property type="protein sequence ID" value="KAA8909226.1"/>
    <property type="molecule type" value="Genomic_DNA"/>
</dbReference>
<proteinExistence type="predicted"/>
<organism evidence="1 2">
    <name type="scientific">Trichomonascus ciferrii</name>
    <dbReference type="NCBI Taxonomy" id="44093"/>
    <lineage>
        <taxon>Eukaryota</taxon>
        <taxon>Fungi</taxon>
        <taxon>Dikarya</taxon>
        <taxon>Ascomycota</taxon>
        <taxon>Saccharomycotina</taxon>
        <taxon>Dipodascomycetes</taxon>
        <taxon>Dipodascales</taxon>
        <taxon>Trichomonascaceae</taxon>
        <taxon>Trichomonascus</taxon>
        <taxon>Trichomonascus ciferrii complex</taxon>
    </lineage>
</organism>
<evidence type="ECO:0000313" key="1">
    <source>
        <dbReference type="EMBL" id="KAA8909226.1"/>
    </source>
</evidence>
<reference evidence="1" key="1">
    <citation type="journal article" date="2019" name="G3 (Bethesda)">
        <title>Genome Assemblies of Two Rare Opportunistic Yeast Pathogens: Diutina rugosa (syn. Candida rugosa) and Trichomonascus ciferrii (syn. Candida ciferrii).</title>
        <authorList>
            <person name="Mixao V."/>
            <person name="Saus E."/>
            <person name="Hansen A.P."/>
            <person name="Lass-Florl C."/>
            <person name="Gabaldon T."/>
        </authorList>
    </citation>
    <scope>NUCLEOTIDE SEQUENCE</scope>
    <source>
        <strain evidence="1">CBS 4856</strain>
    </source>
</reference>
<gene>
    <name evidence="1" type="ORF">TRICI_004597</name>
</gene>
<comment type="caution">
    <text evidence="1">The sequence shown here is derived from an EMBL/GenBank/DDBJ whole genome shotgun (WGS) entry which is preliminary data.</text>
</comment>
<keyword evidence="2" id="KW-1185">Reference proteome</keyword>
<dbReference type="AlphaFoldDB" id="A0A642V068"/>
<protein>
    <submittedName>
        <fullName evidence="1">Uncharacterized protein</fullName>
    </submittedName>
</protein>
<evidence type="ECO:0000313" key="2">
    <source>
        <dbReference type="Proteomes" id="UP000761534"/>
    </source>
</evidence>
<sequence>MNDPLGTGGFSTTEGSTRYQALFDLLIEDCLFRTTDRGVHKQLAFPCESGHKMLKRLESEFFVKTWGSVLGLVIRGWGPQRPDETALDYTDRMHECSDALQRYRLSQDQLWALLALHGPNNDDLKMALFHRPLDEVQDVHSLKCMGLTAC</sequence>
<dbReference type="VEuPathDB" id="FungiDB:TRICI_004597"/>
<name>A0A642V068_9ASCO</name>
<accession>A0A642V068</accession>
<dbReference type="Proteomes" id="UP000761534">
    <property type="component" value="Unassembled WGS sequence"/>
</dbReference>